<dbReference type="PATRIC" id="fig|66430.4.peg.6941"/>
<dbReference type="InterPro" id="IPR051678">
    <property type="entry name" value="AGP_Transferase"/>
</dbReference>
<comment type="caution">
    <text evidence="2">The sequence shown here is derived from an EMBL/GenBank/DDBJ whole genome shotgun (WGS) entry which is preliminary data.</text>
</comment>
<name>A0A0J6XP89_9ACTN</name>
<dbReference type="Gene3D" id="3.30.200.20">
    <property type="entry name" value="Phosphorylase Kinase, domain 1"/>
    <property type="match status" value="1"/>
</dbReference>
<evidence type="ECO:0000259" key="1">
    <source>
        <dbReference type="Pfam" id="PF01636"/>
    </source>
</evidence>
<dbReference type="SUPFAM" id="SSF56112">
    <property type="entry name" value="Protein kinase-like (PK-like)"/>
    <property type="match status" value="1"/>
</dbReference>
<gene>
    <name evidence="2" type="ORF">ACS04_20510</name>
</gene>
<dbReference type="AlphaFoldDB" id="A0A0J6XP89"/>
<dbReference type="InterPro" id="IPR011009">
    <property type="entry name" value="Kinase-like_dom_sf"/>
</dbReference>
<dbReference type="RefSeq" id="WP_048478118.1">
    <property type="nucleotide sequence ID" value="NZ_JBIRUD010000036.1"/>
</dbReference>
<dbReference type="PANTHER" id="PTHR21310">
    <property type="entry name" value="AMINOGLYCOSIDE PHOSPHOTRANSFERASE-RELATED-RELATED"/>
    <property type="match status" value="1"/>
</dbReference>
<keyword evidence="2" id="KW-0808">Transferase</keyword>
<keyword evidence="3" id="KW-1185">Reference proteome</keyword>
<evidence type="ECO:0000313" key="2">
    <source>
        <dbReference type="EMBL" id="KMO96067.1"/>
    </source>
</evidence>
<dbReference type="OrthoDB" id="5490445at2"/>
<protein>
    <submittedName>
        <fullName evidence="2">Aminoglycoside phosphotransferase</fullName>
    </submittedName>
</protein>
<dbReference type="Proteomes" id="UP000035932">
    <property type="component" value="Unassembled WGS sequence"/>
</dbReference>
<dbReference type="Pfam" id="PF01636">
    <property type="entry name" value="APH"/>
    <property type="match status" value="1"/>
</dbReference>
<organism evidence="2 3">
    <name type="scientific">Streptomyces roseus</name>
    <dbReference type="NCBI Taxonomy" id="66430"/>
    <lineage>
        <taxon>Bacteria</taxon>
        <taxon>Bacillati</taxon>
        <taxon>Actinomycetota</taxon>
        <taxon>Actinomycetes</taxon>
        <taxon>Kitasatosporales</taxon>
        <taxon>Streptomycetaceae</taxon>
        <taxon>Streptomyces</taxon>
    </lineage>
</organism>
<dbReference type="GO" id="GO:0016740">
    <property type="term" value="F:transferase activity"/>
    <property type="evidence" value="ECO:0007669"/>
    <property type="project" value="UniProtKB-KW"/>
</dbReference>
<accession>A0A0J6XP89</accession>
<evidence type="ECO:0000313" key="3">
    <source>
        <dbReference type="Proteomes" id="UP000035932"/>
    </source>
</evidence>
<dbReference type="STRING" id="66430.ACS04_20510"/>
<dbReference type="Gene3D" id="3.90.1200.10">
    <property type="match status" value="1"/>
</dbReference>
<proteinExistence type="predicted"/>
<feature type="domain" description="Aminoglycoside phosphotransferase" evidence="1">
    <location>
        <begin position="39"/>
        <end position="277"/>
    </location>
</feature>
<dbReference type="InterPro" id="IPR002575">
    <property type="entry name" value="Aminoglycoside_PTrfase"/>
</dbReference>
<reference evidence="2 3" key="1">
    <citation type="submission" date="2015-06" db="EMBL/GenBank/DDBJ databases">
        <title>Recapitulation of the evolution of biosynthetic gene clusters reveals hidden chemical diversity on bacterial genomes.</title>
        <authorList>
            <person name="Cruz-Morales P."/>
            <person name="Martinez-Guerrero C."/>
            <person name="Morales-Escalante M.A."/>
            <person name="Yanez-Guerra L.A."/>
            <person name="Kopp J.F."/>
            <person name="Feldmann J."/>
            <person name="Ramos-Aboites H.E."/>
            <person name="Barona-Gomez F."/>
        </authorList>
    </citation>
    <scope>NUCLEOTIDE SEQUENCE [LARGE SCALE GENOMIC DNA]</scope>
    <source>
        <strain evidence="2 3">ATCC 31245</strain>
    </source>
</reference>
<dbReference type="EMBL" id="LFML01000079">
    <property type="protein sequence ID" value="KMO96067.1"/>
    <property type="molecule type" value="Genomic_DNA"/>
</dbReference>
<sequence>MELHVIERSANAFQQGLTERQILAVARRAFGPGTEVRSATELGGGMYNTTYRIDLGGREEPVVLRVAPEPDRQFHSEQELMRAEYASVPWLAPIADLMPRVLAADFTQAVIGRDWMIQSFLPGTPAPELLGSYPKETHGAFFRQMGEITASVHAVAGPWFGPVTGPGHARWSEAVVTSLRLISEDVEGCGLDAADLRKAADAAQAGAQVLDEVAVPRLLTGDLWTVNTMLAAAPVPTICGVLDMDRTCWGDPEADWTMRMARAKQDARLAFFDSYGRPEETEAGAWRRHLYEVRHLGALRLERHRLGNEAGVEDSYGAVAEELAALI</sequence>